<evidence type="ECO:0000256" key="5">
    <source>
        <dbReference type="ARBA" id="ARBA00023002"/>
    </source>
</evidence>
<dbReference type="PIRSF" id="PIRSF000166">
    <property type="entry name" value="Coproporphyri_ox"/>
    <property type="match status" value="1"/>
</dbReference>
<reference evidence="8" key="1">
    <citation type="submission" date="2022-08" db="EMBL/GenBank/DDBJ databases">
        <authorList>
            <person name="Dzunkova M."/>
            <person name="La Clair J."/>
            <person name="Tyml T."/>
            <person name="Doud D."/>
            <person name="Schulz F."/>
            <person name="Piquer S."/>
            <person name="Porcel Sanchis D."/>
            <person name="Osborn A."/>
            <person name="Robinson D."/>
            <person name="Louie K.B."/>
            <person name="Bowen B.P."/>
            <person name="Bowers R."/>
            <person name="Lee J."/>
            <person name="Arnau Llombart V."/>
            <person name="Diaz Villanueva W."/>
            <person name="Gosliner T."/>
            <person name="Northen T."/>
            <person name="Cheng J.-F."/>
            <person name="Burkart M.D."/>
            <person name="Woyke T."/>
        </authorList>
    </citation>
    <scope>NUCLEOTIDE SEQUENCE</scope>
    <source>
        <strain evidence="8">Df01</strain>
    </source>
</reference>
<dbReference type="NCBIfam" id="NF003727">
    <property type="entry name" value="PRK05330.1"/>
    <property type="match status" value="1"/>
</dbReference>
<reference evidence="8" key="2">
    <citation type="journal article" date="2023" name="Microbiome">
        <title>Synthase-selected sorting approach identifies a beta-lactone synthase in a nudibranch symbiotic bacterium.</title>
        <authorList>
            <person name="Dzunkova M."/>
            <person name="La Clair J.J."/>
            <person name="Tyml T."/>
            <person name="Doud D."/>
            <person name="Schulz F."/>
            <person name="Piquer-Esteban S."/>
            <person name="Porcel Sanchis D."/>
            <person name="Osborn A."/>
            <person name="Robinson D."/>
            <person name="Louie K.B."/>
            <person name="Bowen B.P."/>
            <person name="Bowers R.M."/>
            <person name="Lee J."/>
            <person name="Arnau V."/>
            <person name="Diaz-Villanueva W."/>
            <person name="Stepanauskas R."/>
            <person name="Gosliner T."/>
            <person name="Date S.V."/>
            <person name="Northen T.R."/>
            <person name="Cheng J.F."/>
            <person name="Burkart M.D."/>
            <person name="Woyke T."/>
        </authorList>
    </citation>
    <scope>NUCLEOTIDE SEQUENCE</scope>
    <source>
        <strain evidence="8">Df01</strain>
    </source>
</reference>
<dbReference type="Proteomes" id="UP001168167">
    <property type="component" value="Unassembled WGS sequence"/>
</dbReference>
<keyword evidence="7" id="KW-0627">Porphyrin biosynthesis</keyword>
<dbReference type="InterPro" id="IPR001260">
    <property type="entry name" value="Coprogen_oxidase_aer"/>
</dbReference>
<proteinExistence type="inferred from homology"/>
<keyword evidence="5 8" id="KW-0560">Oxidoreductase</keyword>
<evidence type="ECO:0000256" key="7">
    <source>
        <dbReference type="ARBA" id="ARBA00023244"/>
    </source>
</evidence>
<protein>
    <recommendedName>
        <fullName evidence="4">coproporphyrinogen oxidase</fullName>
        <ecNumber evidence="4">1.3.3.3</ecNumber>
    </recommendedName>
</protein>
<keyword evidence="6" id="KW-0350">Heme biosynthesis</keyword>
<evidence type="ECO:0000313" key="8">
    <source>
        <dbReference type="EMBL" id="MDM5147732.1"/>
    </source>
</evidence>
<dbReference type="PRINTS" id="PR00073">
    <property type="entry name" value="COPRGNOXDASE"/>
</dbReference>
<dbReference type="Gene3D" id="3.40.1500.10">
    <property type="entry name" value="Coproporphyrinogen III oxidase, aerobic"/>
    <property type="match status" value="1"/>
</dbReference>
<comment type="similarity">
    <text evidence="2">Belongs to the aerobic coproporphyrinogen-III oxidase family.</text>
</comment>
<evidence type="ECO:0000256" key="1">
    <source>
        <dbReference type="ARBA" id="ARBA00005168"/>
    </source>
</evidence>
<dbReference type="Pfam" id="PF01218">
    <property type="entry name" value="Coprogen_oxidas"/>
    <property type="match status" value="1"/>
</dbReference>
<dbReference type="InterPro" id="IPR036406">
    <property type="entry name" value="Coprogen_oxidase_aer_sf"/>
</dbReference>
<keyword evidence="9" id="KW-1185">Reference proteome</keyword>
<evidence type="ECO:0000256" key="2">
    <source>
        <dbReference type="ARBA" id="ARBA00010644"/>
    </source>
</evidence>
<comment type="subunit">
    <text evidence="3">Homodimer.</text>
</comment>
<dbReference type="EC" id="1.3.3.3" evidence="4"/>
<evidence type="ECO:0000313" key="9">
    <source>
        <dbReference type="Proteomes" id="UP001168167"/>
    </source>
</evidence>
<dbReference type="PANTHER" id="PTHR10755">
    <property type="entry name" value="COPROPORPHYRINOGEN III OXIDASE, MITOCHONDRIAL"/>
    <property type="match status" value="1"/>
</dbReference>
<gene>
    <name evidence="8" type="primary">hemF</name>
    <name evidence="8" type="ORF">NQX30_05040</name>
</gene>
<name>A0ABT7QLY4_9GAMM</name>
<organism evidence="8 9">
    <name type="scientific">Candidatus Doriopsillibacter californiensis</name>
    <dbReference type="NCBI Taxonomy" id="2970740"/>
    <lineage>
        <taxon>Bacteria</taxon>
        <taxon>Pseudomonadati</taxon>
        <taxon>Pseudomonadota</taxon>
        <taxon>Gammaproteobacteria</taxon>
        <taxon>Candidatus Tethybacterales</taxon>
        <taxon>Candidatus Persebacteraceae</taxon>
        <taxon>Candidatus Doriopsillibacter</taxon>
    </lineage>
</organism>
<dbReference type="SUPFAM" id="SSF102886">
    <property type="entry name" value="Coproporphyrinogen III oxidase"/>
    <property type="match status" value="1"/>
</dbReference>
<evidence type="ECO:0000256" key="3">
    <source>
        <dbReference type="ARBA" id="ARBA00011738"/>
    </source>
</evidence>
<accession>A0ABT7QLY4</accession>
<dbReference type="EMBL" id="JANQAO010000003">
    <property type="protein sequence ID" value="MDM5147732.1"/>
    <property type="molecule type" value="Genomic_DNA"/>
</dbReference>
<dbReference type="GO" id="GO:0004109">
    <property type="term" value="F:coproporphyrinogen oxidase activity"/>
    <property type="evidence" value="ECO:0007669"/>
    <property type="project" value="UniProtKB-EC"/>
</dbReference>
<comment type="caution">
    <text evidence="8">The sequence shown here is derived from an EMBL/GenBank/DDBJ whole genome shotgun (WGS) entry which is preliminary data.</text>
</comment>
<comment type="pathway">
    <text evidence="1">Porphyrin-containing compound metabolism; protoporphyrin-IX biosynthesis; protoporphyrinogen-IX from coproporphyrinogen-III (O2 route): step 1/1.</text>
</comment>
<evidence type="ECO:0000256" key="4">
    <source>
        <dbReference type="ARBA" id="ARBA00012869"/>
    </source>
</evidence>
<evidence type="ECO:0000256" key="6">
    <source>
        <dbReference type="ARBA" id="ARBA00023133"/>
    </source>
</evidence>
<sequence>MNEKDMDLVRTYLFSLQETLTEALAAIDGREFVVDTWRSKLGSGRSMSLESGAVFDRAGVNFSNVAGDSLPKAASSRRPNIAGKSYEAAGVSLVAHPKNPHCPTVHMNVRVFTVGDVWWFGGGMDLTPYYGYEDDCRHFHLTCKEALDAHDTALYPQFKQRCDEYFYIPHRQEQRGIGGVFFDDFDEESYSHAFAVVRAVGDAFLPAYLPIVKRRHNMPYSECELLWQQYRRGRYVEFNLVCDRGTLFGLQSGGRTEAILMSLPPLARWHQAKPQGDLEMRLEKEFLLPRDWAK</sequence>
<dbReference type="PANTHER" id="PTHR10755:SF0">
    <property type="entry name" value="OXYGEN-DEPENDENT COPROPORPHYRINOGEN-III OXIDASE, MITOCHONDRIAL"/>
    <property type="match status" value="1"/>
</dbReference>